<dbReference type="PROSITE" id="PS50111">
    <property type="entry name" value="CHEMOTAXIS_TRANSDUC_2"/>
    <property type="match status" value="1"/>
</dbReference>
<dbReference type="Gene3D" id="6.10.340.10">
    <property type="match status" value="1"/>
</dbReference>
<name>A0ABW1SBE2_9PROT</name>
<keyword evidence="11" id="KW-1185">Reference proteome</keyword>
<protein>
    <submittedName>
        <fullName evidence="10">Methyl-accepting chemotaxis protein</fullName>
    </submittedName>
</protein>
<organism evidence="10 11">
    <name type="scientific">Ponticaulis profundi</name>
    <dbReference type="NCBI Taxonomy" id="2665222"/>
    <lineage>
        <taxon>Bacteria</taxon>
        <taxon>Pseudomonadati</taxon>
        <taxon>Pseudomonadota</taxon>
        <taxon>Alphaproteobacteria</taxon>
        <taxon>Hyphomonadales</taxon>
        <taxon>Hyphomonadaceae</taxon>
        <taxon>Ponticaulis</taxon>
    </lineage>
</organism>
<evidence type="ECO:0000259" key="9">
    <source>
        <dbReference type="PROSITE" id="PS50885"/>
    </source>
</evidence>
<dbReference type="Proteomes" id="UP001596303">
    <property type="component" value="Unassembled WGS sequence"/>
</dbReference>
<dbReference type="Pfam" id="PF00672">
    <property type="entry name" value="HAMP"/>
    <property type="match status" value="1"/>
</dbReference>
<dbReference type="PRINTS" id="PR00260">
    <property type="entry name" value="CHEMTRNSDUCR"/>
</dbReference>
<keyword evidence="6" id="KW-0812">Transmembrane</keyword>
<keyword evidence="2" id="KW-1003">Cell membrane</keyword>
<evidence type="ECO:0000256" key="5">
    <source>
        <dbReference type="PROSITE-ProRule" id="PRU00284"/>
    </source>
</evidence>
<dbReference type="EMBL" id="JBHSSW010000012">
    <property type="protein sequence ID" value="MFC6198544.1"/>
    <property type="molecule type" value="Genomic_DNA"/>
</dbReference>
<keyword evidence="3 5" id="KW-0807">Transducer</keyword>
<dbReference type="Pfam" id="PF00015">
    <property type="entry name" value="MCPsignal"/>
    <property type="match status" value="1"/>
</dbReference>
<comment type="similarity">
    <text evidence="4">Belongs to the methyl-accepting chemotaxis (MCP) protein family.</text>
</comment>
<dbReference type="Pfam" id="PF17201">
    <property type="entry name" value="Cache_3-Cache_2"/>
    <property type="match status" value="1"/>
</dbReference>
<dbReference type="SUPFAM" id="SSF103190">
    <property type="entry name" value="Sensory domain-like"/>
    <property type="match status" value="1"/>
</dbReference>
<comment type="subcellular location">
    <subcellularLocation>
        <location evidence="1">Cell inner membrane</location>
        <topology evidence="1">Multi-pass membrane protein</topology>
    </subcellularLocation>
</comment>
<dbReference type="Gene3D" id="1.10.287.950">
    <property type="entry name" value="Methyl-accepting chemotaxis protein"/>
    <property type="match status" value="1"/>
</dbReference>
<reference evidence="11" key="1">
    <citation type="journal article" date="2019" name="Int. J. Syst. Evol. Microbiol.">
        <title>The Global Catalogue of Microorganisms (GCM) 10K type strain sequencing project: providing services to taxonomists for standard genome sequencing and annotation.</title>
        <authorList>
            <consortium name="The Broad Institute Genomics Platform"/>
            <consortium name="The Broad Institute Genome Sequencing Center for Infectious Disease"/>
            <person name="Wu L."/>
            <person name="Ma J."/>
        </authorList>
    </citation>
    <scope>NUCLEOTIDE SEQUENCE [LARGE SCALE GENOMIC DNA]</scope>
    <source>
        <strain evidence="11">CGMCC-1.15741</strain>
    </source>
</reference>
<dbReference type="PROSITE" id="PS50885">
    <property type="entry name" value="HAMP"/>
    <property type="match status" value="1"/>
</dbReference>
<dbReference type="InterPro" id="IPR000727">
    <property type="entry name" value="T_SNARE_dom"/>
</dbReference>
<evidence type="ECO:0000259" key="7">
    <source>
        <dbReference type="PROSITE" id="PS50111"/>
    </source>
</evidence>
<dbReference type="CDD" id="cd06225">
    <property type="entry name" value="HAMP"/>
    <property type="match status" value="1"/>
</dbReference>
<dbReference type="InterPro" id="IPR003660">
    <property type="entry name" value="HAMP_dom"/>
</dbReference>
<comment type="caution">
    <text evidence="10">The sequence shown here is derived from an EMBL/GenBank/DDBJ whole genome shotgun (WGS) entry which is preliminary data.</text>
</comment>
<feature type="domain" description="HAMP" evidence="9">
    <location>
        <begin position="222"/>
        <end position="275"/>
    </location>
</feature>
<evidence type="ECO:0000256" key="2">
    <source>
        <dbReference type="ARBA" id="ARBA00022519"/>
    </source>
</evidence>
<sequence length="571" mass="60370">MGISLQKMKITTAIAAMSGALVVASLLVLGLIISLVMSNKIQEDAVSAQNTNLRVAAGMFEKEIPGADIRWDASGNVSRVMVESFPAFDDNTLVDEIGRMTGEVATIFRWDADRNEFIRAATNVIESNGTRAVGTPLGNTNDVHAAVVKGETYLGESNVLGEMYYAVYKPMLDTDGNIVGILCVAVQKARITAVFFNLLQSLGIALLPVVAIALFVSVYLARRLMLPIKDLAQVTEQISHENLSIDVPYTERTDEIAMLANSVSTLKQRSQERVELAAKQAEADRVAFERQEKIEALIANFRVEIHAMLQSVSKTAVDLDATAETLTGVAQESAARAQETLGASGDATNNVQSVASAAEELASSISEISRQVLQTNDIVARATTSSRETNAKVESLAESASKISEVISLIQAIAEQTNLLALNATIEAARAGEAGKSFAVVANEVKELANQTSHATEEISAQISAIQAATSESVQAISGISSIIDEVNSYTTAIASAVEEQSAATAEISENVQRAASGTTSVSGNMTQLSEAVARTSTSADMVLSSAGSLTEKTDALSKEVEQFLSRVAAA</sequence>
<feature type="transmembrane region" description="Helical" evidence="6">
    <location>
        <begin position="12"/>
        <end position="37"/>
    </location>
</feature>
<dbReference type="InterPro" id="IPR004090">
    <property type="entry name" value="Chemotax_Me-accpt_rcpt"/>
</dbReference>
<dbReference type="InterPro" id="IPR029151">
    <property type="entry name" value="Sensor-like_sf"/>
</dbReference>
<dbReference type="PROSITE" id="PS50192">
    <property type="entry name" value="T_SNARE"/>
    <property type="match status" value="1"/>
</dbReference>
<keyword evidence="6" id="KW-0472">Membrane</keyword>
<evidence type="ECO:0000256" key="1">
    <source>
        <dbReference type="ARBA" id="ARBA00004429"/>
    </source>
</evidence>
<evidence type="ECO:0000313" key="10">
    <source>
        <dbReference type="EMBL" id="MFC6198544.1"/>
    </source>
</evidence>
<dbReference type="InterPro" id="IPR004089">
    <property type="entry name" value="MCPsignal_dom"/>
</dbReference>
<dbReference type="InterPro" id="IPR033462">
    <property type="entry name" value="Cache_3-Cache_2"/>
</dbReference>
<gene>
    <name evidence="10" type="ORF">ACFQDM_10650</name>
</gene>
<evidence type="ECO:0000256" key="6">
    <source>
        <dbReference type="SAM" id="Phobius"/>
    </source>
</evidence>
<feature type="domain" description="T-SNARE coiled-coil homology" evidence="8">
    <location>
        <begin position="467"/>
        <end position="529"/>
    </location>
</feature>
<dbReference type="SMART" id="SM00283">
    <property type="entry name" value="MA"/>
    <property type="match status" value="1"/>
</dbReference>
<evidence type="ECO:0000256" key="3">
    <source>
        <dbReference type="ARBA" id="ARBA00023224"/>
    </source>
</evidence>
<dbReference type="SMART" id="SM00304">
    <property type="entry name" value="HAMP"/>
    <property type="match status" value="1"/>
</dbReference>
<feature type="domain" description="Methyl-accepting transducer" evidence="7">
    <location>
        <begin position="308"/>
        <end position="551"/>
    </location>
</feature>
<evidence type="ECO:0000256" key="4">
    <source>
        <dbReference type="ARBA" id="ARBA00029447"/>
    </source>
</evidence>
<keyword evidence="2" id="KW-0997">Cell inner membrane</keyword>
<accession>A0ABW1SBE2</accession>
<evidence type="ECO:0000313" key="11">
    <source>
        <dbReference type="Proteomes" id="UP001596303"/>
    </source>
</evidence>
<dbReference type="PANTHER" id="PTHR32089">
    <property type="entry name" value="METHYL-ACCEPTING CHEMOTAXIS PROTEIN MCPB"/>
    <property type="match status" value="1"/>
</dbReference>
<dbReference type="PANTHER" id="PTHR32089:SF112">
    <property type="entry name" value="LYSOZYME-LIKE PROTEIN-RELATED"/>
    <property type="match status" value="1"/>
</dbReference>
<evidence type="ECO:0000259" key="8">
    <source>
        <dbReference type="PROSITE" id="PS50192"/>
    </source>
</evidence>
<dbReference type="SUPFAM" id="SSF58104">
    <property type="entry name" value="Methyl-accepting chemotaxis protein (MCP) signaling domain"/>
    <property type="match status" value="1"/>
</dbReference>
<keyword evidence="6" id="KW-1133">Transmembrane helix</keyword>
<feature type="transmembrane region" description="Helical" evidence="6">
    <location>
        <begin position="198"/>
        <end position="221"/>
    </location>
</feature>
<proteinExistence type="inferred from homology"/>